<comment type="catalytic activity">
    <reaction evidence="5">
        <text>L-methionyl-tRNA(fMet) + (6R)-10-formyltetrahydrofolate = N-formyl-L-methionyl-tRNA(fMet) + (6S)-5,6,7,8-tetrahydrofolate + H(+)</text>
        <dbReference type="Rhea" id="RHEA:24380"/>
        <dbReference type="Rhea" id="RHEA-COMP:9952"/>
        <dbReference type="Rhea" id="RHEA-COMP:9953"/>
        <dbReference type="ChEBI" id="CHEBI:15378"/>
        <dbReference type="ChEBI" id="CHEBI:57453"/>
        <dbReference type="ChEBI" id="CHEBI:78530"/>
        <dbReference type="ChEBI" id="CHEBI:78844"/>
        <dbReference type="ChEBI" id="CHEBI:195366"/>
        <dbReference type="EC" id="2.1.2.9"/>
    </reaction>
</comment>
<evidence type="ECO:0000256" key="3">
    <source>
        <dbReference type="ARBA" id="ARBA00022679"/>
    </source>
</evidence>
<gene>
    <name evidence="5 8" type="primary">fmt</name>
    <name evidence="8" type="ORF">ACFS29_03860</name>
</gene>
<dbReference type="InterPro" id="IPR005794">
    <property type="entry name" value="Fmt"/>
</dbReference>
<dbReference type="SUPFAM" id="SSF53328">
    <property type="entry name" value="Formyltransferase"/>
    <property type="match status" value="1"/>
</dbReference>
<dbReference type="Pfam" id="PF02911">
    <property type="entry name" value="Formyl_trans_C"/>
    <property type="match status" value="1"/>
</dbReference>
<keyword evidence="4 5" id="KW-0648">Protein biosynthesis</keyword>
<evidence type="ECO:0000313" key="9">
    <source>
        <dbReference type="Proteomes" id="UP001597548"/>
    </source>
</evidence>
<dbReference type="RefSeq" id="WP_194507562.1">
    <property type="nucleotide sequence ID" value="NZ_JADILU010000003.1"/>
</dbReference>
<accession>A0ABW5ZSV4</accession>
<evidence type="ECO:0000259" key="6">
    <source>
        <dbReference type="Pfam" id="PF00551"/>
    </source>
</evidence>
<comment type="similarity">
    <text evidence="1 5">Belongs to the Fmt family.</text>
</comment>
<dbReference type="PANTHER" id="PTHR11138">
    <property type="entry name" value="METHIONYL-TRNA FORMYLTRANSFERASE"/>
    <property type="match status" value="1"/>
</dbReference>
<reference evidence="9" key="1">
    <citation type="journal article" date="2019" name="Int. J. Syst. Evol. Microbiol.">
        <title>The Global Catalogue of Microorganisms (GCM) 10K type strain sequencing project: providing services to taxonomists for standard genome sequencing and annotation.</title>
        <authorList>
            <consortium name="The Broad Institute Genomics Platform"/>
            <consortium name="The Broad Institute Genome Sequencing Center for Infectious Disease"/>
            <person name="Wu L."/>
            <person name="Ma J."/>
        </authorList>
    </citation>
    <scope>NUCLEOTIDE SEQUENCE [LARGE SCALE GENOMIC DNA]</scope>
    <source>
        <strain evidence="9">KCTC 32514</strain>
    </source>
</reference>
<dbReference type="EMBL" id="JBHUOS010000001">
    <property type="protein sequence ID" value="MFD2914762.1"/>
    <property type="molecule type" value="Genomic_DNA"/>
</dbReference>
<dbReference type="CDD" id="cd08646">
    <property type="entry name" value="FMT_core_Met-tRNA-FMT_N"/>
    <property type="match status" value="1"/>
</dbReference>
<dbReference type="InterPro" id="IPR002376">
    <property type="entry name" value="Formyl_transf_N"/>
</dbReference>
<dbReference type="InterPro" id="IPR041711">
    <property type="entry name" value="Met-tRNA-FMT_N"/>
</dbReference>
<organism evidence="8 9">
    <name type="scientific">Psychroserpens luteus</name>
    <dbReference type="NCBI Taxonomy" id="1434066"/>
    <lineage>
        <taxon>Bacteria</taxon>
        <taxon>Pseudomonadati</taxon>
        <taxon>Bacteroidota</taxon>
        <taxon>Flavobacteriia</taxon>
        <taxon>Flavobacteriales</taxon>
        <taxon>Flavobacteriaceae</taxon>
        <taxon>Psychroserpens</taxon>
    </lineage>
</organism>
<dbReference type="PANTHER" id="PTHR11138:SF5">
    <property type="entry name" value="METHIONYL-TRNA FORMYLTRANSFERASE, MITOCHONDRIAL"/>
    <property type="match status" value="1"/>
</dbReference>
<evidence type="ECO:0000256" key="5">
    <source>
        <dbReference type="HAMAP-Rule" id="MF_00182"/>
    </source>
</evidence>
<evidence type="ECO:0000256" key="1">
    <source>
        <dbReference type="ARBA" id="ARBA00010699"/>
    </source>
</evidence>
<evidence type="ECO:0000313" key="8">
    <source>
        <dbReference type="EMBL" id="MFD2914762.1"/>
    </source>
</evidence>
<dbReference type="CDD" id="cd08704">
    <property type="entry name" value="Met_tRNA_FMT_C"/>
    <property type="match status" value="1"/>
</dbReference>
<dbReference type="InterPro" id="IPR005793">
    <property type="entry name" value="Formyl_trans_C"/>
</dbReference>
<evidence type="ECO:0000256" key="4">
    <source>
        <dbReference type="ARBA" id="ARBA00022917"/>
    </source>
</evidence>
<dbReference type="Proteomes" id="UP001597548">
    <property type="component" value="Unassembled WGS sequence"/>
</dbReference>
<dbReference type="Pfam" id="PF00551">
    <property type="entry name" value="Formyl_trans_N"/>
    <property type="match status" value="1"/>
</dbReference>
<proteinExistence type="inferred from homology"/>
<dbReference type="GO" id="GO:0004479">
    <property type="term" value="F:methionyl-tRNA formyltransferase activity"/>
    <property type="evidence" value="ECO:0007669"/>
    <property type="project" value="UniProtKB-EC"/>
</dbReference>
<name>A0ABW5ZSV4_9FLAO</name>
<feature type="binding site" evidence="5">
    <location>
        <begin position="112"/>
        <end position="115"/>
    </location>
    <ligand>
        <name>(6S)-5,6,7,8-tetrahydrofolate</name>
        <dbReference type="ChEBI" id="CHEBI:57453"/>
    </ligand>
</feature>
<dbReference type="EC" id="2.1.2.9" evidence="2 5"/>
<feature type="domain" description="Formyl transferase N-terminal" evidence="6">
    <location>
        <begin position="6"/>
        <end position="182"/>
    </location>
</feature>
<dbReference type="InterPro" id="IPR036477">
    <property type="entry name" value="Formyl_transf_N_sf"/>
</dbReference>
<keyword evidence="3 5" id="KW-0808">Transferase</keyword>
<keyword evidence="9" id="KW-1185">Reference proteome</keyword>
<feature type="domain" description="Formyl transferase C-terminal" evidence="7">
    <location>
        <begin position="207"/>
        <end position="307"/>
    </location>
</feature>
<evidence type="ECO:0000256" key="2">
    <source>
        <dbReference type="ARBA" id="ARBA00012261"/>
    </source>
</evidence>
<sequence length="316" mass="35314">MRDPLKIIFMGTPDFAVATLKTLVESDYEVVGVITAPDKPAGRGRKLNESAVKKYAVAEGLTVLQPTNLKNPDFIKELEALEANLQIVVAFRMLPEVVWKMPKYGTFNLHASLLPNYRGAAPIHWAVVNGEKVSGVTTFFIDEKIDTGAIILQEAIAINDDETVGTLHDKLMDLGSELVITTVDLIQEGDVATIIQPKTEDLKTAYKLNKDNCKIDWSLEIDTIYNKIRGLNPFPAAWCYLNNDDEQLSIKIFAIEKEILKHDLDFGTLETSKHELKVAVKGGYIHIKEIQLPGKRKMDVKSLLNGYEFSKNAKML</sequence>
<dbReference type="NCBIfam" id="TIGR00460">
    <property type="entry name" value="fmt"/>
    <property type="match status" value="1"/>
</dbReference>
<dbReference type="Gene3D" id="3.40.50.12230">
    <property type="match status" value="1"/>
</dbReference>
<dbReference type="SUPFAM" id="SSF50486">
    <property type="entry name" value="FMT C-terminal domain-like"/>
    <property type="match status" value="1"/>
</dbReference>
<evidence type="ECO:0000259" key="7">
    <source>
        <dbReference type="Pfam" id="PF02911"/>
    </source>
</evidence>
<dbReference type="InterPro" id="IPR011034">
    <property type="entry name" value="Formyl_transferase-like_C_sf"/>
</dbReference>
<dbReference type="HAMAP" id="MF_00182">
    <property type="entry name" value="Formyl_trans"/>
    <property type="match status" value="1"/>
</dbReference>
<comment type="caution">
    <text evidence="8">The sequence shown here is derived from an EMBL/GenBank/DDBJ whole genome shotgun (WGS) entry which is preliminary data.</text>
</comment>
<comment type="function">
    <text evidence="5">Attaches a formyl group to the free amino group of methionyl-tRNA(fMet). The formyl group appears to play a dual role in the initiator identity of N-formylmethionyl-tRNA by promoting its recognition by IF2 and preventing the misappropriation of this tRNA by the elongation apparatus.</text>
</comment>
<dbReference type="InterPro" id="IPR044135">
    <property type="entry name" value="Met-tRNA-FMT_C"/>
</dbReference>
<protein>
    <recommendedName>
        <fullName evidence="2 5">Methionyl-tRNA formyltransferase</fullName>
        <ecNumber evidence="2 5">2.1.2.9</ecNumber>
    </recommendedName>
</protein>